<evidence type="ECO:0000313" key="2">
    <source>
        <dbReference type="Proteomes" id="UP000009138"/>
    </source>
</evidence>
<organism evidence="1 2">
    <name type="scientific">Rhizopus delemar (strain RA 99-880 / ATCC MYA-4621 / FGSC 9543 / NRRL 43880)</name>
    <name type="common">Mucormycosis agent</name>
    <name type="synonym">Rhizopus arrhizus var. delemar</name>
    <dbReference type="NCBI Taxonomy" id="246409"/>
    <lineage>
        <taxon>Eukaryota</taxon>
        <taxon>Fungi</taxon>
        <taxon>Fungi incertae sedis</taxon>
        <taxon>Mucoromycota</taxon>
        <taxon>Mucoromycotina</taxon>
        <taxon>Mucoromycetes</taxon>
        <taxon>Mucorales</taxon>
        <taxon>Mucorineae</taxon>
        <taxon>Rhizopodaceae</taxon>
        <taxon>Rhizopus</taxon>
    </lineage>
</organism>
<sequence length="52" mass="6208">MGRDLFMDPNWINPWFNRDESYQDQKQSSLEVEAIVSFAQCVLYRQHGSKIE</sequence>
<name>I1CP66_RHIO9</name>
<dbReference type="AlphaFoldDB" id="I1CP66"/>
<gene>
    <name evidence="1" type="ORF">RO3G_14957</name>
</gene>
<keyword evidence="2" id="KW-1185">Reference proteome</keyword>
<accession>I1CP66</accession>
<dbReference type="RefSeq" id="XP_067525642.1">
    <property type="nucleotide sequence ID" value="XM_067669541.1"/>
</dbReference>
<dbReference type="EMBL" id="CH476746">
    <property type="protein sequence ID" value="EIE90246.1"/>
    <property type="molecule type" value="Genomic_DNA"/>
</dbReference>
<reference evidence="1 2" key="1">
    <citation type="journal article" date="2009" name="PLoS Genet.">
        <title>Genomic analysis of the basal lineage fungus Rhizopus oryzae reveals a whole-genome duplication.</title>
        <authorList>
            <person name="Ma L.-J."/>
            <person name="Ibrahim A.S."/>
            <person name="Skory C."/>
            <person name="Grabherr M.G."/>
            <person name="Burger G."/>
            <person name="Butler M."/>
            <person name="Elias M."/>
            <person name="Idnurm A."/>
            <person name="Lang B.F."/>
            <person name="Sone T."/>
            <person name="Abe A."/>
            <person name="Calvo S.E."/>
            <person name="Corrochano L.M."/>
            <person name="Engels R."/>
            <person name="Fu J."/>
            <person name="Hansberg W."/>
            <person name="Kim J.-M."/>
            <person name="Kodira C.D."/>
            <person name="Koehrsen M.J."/>
            <person name="Liu B."/>
            <person name="Miranda-Saavedra D."/>
            <person name="O'Leary S."/>
            <person name="Ortiz-Castellanos L."/>
            <person name="Poulter R."/>
            <person name="Rodriguez-Romero J."/>
            <person name="Ruiz-Herrera J."/>
            <person name="Shen Y.-Q."/>
            <person name="Zeng Q."/>
            <person name="Galagan J."/>
            <person name="Birren B.W."/>
            <person name="Cuomo C.A."/>
            <person name="Wickes B.L."/>
        </authorList>
    </citation>
    <scope>NUCLEOTIDE SEQUENCE [LARGE SCALE GENOMIC DNA]</scope>
    <source>
        <strain evidence="2">RA 99-880 / ATCC MYA-4621 / FGSC 9543 / NRRL 43880</strain>
    </source>
</reference>
<evidence type="ECO:0000313" key="1">
    <source>
        <dbReference type="EMBL" id="EIE90246.1"/>
    </source>
</evidence>
<dbReference type="Proteomes" id="UP000009138">
    <property type="component" value="Unassembled WGS sequence"/>
</dbReference>
<dbReference type="InParanoid" id="I1CP66"/>
<dbReference type="GeneID" id="93621922"/>
<dbReference type="VEuPathDB" id="FungiDB:RO3G_14957"/>
<protein>
    <submittedName>
        <fullName evidence="1">Uncharacterized protein</fullName>
    </submittedName>
</protein>
<proteinExistence type="predicted"/>